<dbReference type="Gene3D" id="3.30.420.10">
    <property type="entry name" value="Ribonuclease H-like superfamily/Ribonuclease H"/>
    <property type="match status" value="1"/>
</dbReference>
<evidence type="ECO:0000313" key="2">
    <source>
        <dbReference type="Proteomes" id="UP001162164"/>
    </source>
</evidence>
<gene>
    <name evidence="1" type="ORF">NQ317_009917</name>
</gene>
<sequence>MHYRELILFDSQAALKALESKKVRSKLVWNCSENPRLLTSNNKVTLVWAPGYRGIQGNQTADEHTRKESAHQFTGPEPVLGISKGCVRLSVNRGTLSAETYTQDGLCGGEEETSYHIIFEREALRGRRQNHLDFNTGTILQSNSASNLTKFIKDTGLF</sequence>
<protein>
    <recommendedName>
        <fullName evidence="3">RNase H type-1 domain-containing protein</fullName>
    </recommendedName>
</protein>
<evidence type="ECO:0008006" key="3">
    <source>
        <dbReference type="Google" id="ProtNLM"/>
    </source>
</evidence>
<evidence type="ECO:0000313" key="1">
    <source>
        <dbReference type="EMBL" id="KAJ8986211.1"/>
    </source>
</evidence>
<comment type="caution">
    <text evidence="1">The sequence shown here is derived from an EMBL/GenBank/DDBJ whole genome shotgun (WGS) entry which is preliminary data.</text>
</comment>
<reference evidence="1" key="1">
    <citation type="journal article" date="2023" name="Insect Mol. Biol.">
        <title>Genome sequencing provides insights into the evolution of gene families encoding plant cell wall-degrading enzymes in longhorned beetles.</title>
        <authorList>
            <person name="Shin N.R."/>
            <person name="Okamura Y."/>
            <person name="Kirsch R."/>
            <person name="Pauchet Y."/>
        </authorList>
    </citation>
    <scope>NUCLEOTIDE SEQUENCE</scope>
    <source>
        <strain evidence="1">MMC_N1</strain>
    </source>
</reference>
<keyword evidence="2" id="KW-1185">Reference proteome</keyword>
<dbReference type="Proteomes" id="UP001162164">
    <property type="component" value="Unassembled WGS sequence"/>
</dbReference>
<name>A0ABQ9K6F7_9CUCU</name>
<dbReference type="EMBL" id="JAPWTJ010000001">
    <property type="protein sequence ID" value="KAJ8986211.1"/>
    <property type="molecule type" value="Genomic_DNA"/>
</dbReference>
<dbReference type="InterPro" id="IPR036397">
    <property type="entry name" value="RNaseH_sf"/>
</dbReference>
<accession>A0ABQ9K6F7</accession>
<proteinExistence type="predicted"/>
<dbReference type="SUPFAM" id="SSF53098">
    <property type="entry name" value="Ribonuclease H-like"/>
    <property type="match status" value="1"/>
</dbReference>
<dbReference type="InterPro" id="IPR012337">
    <property type="entry name" value="RNaseH-like_sf"/>
</dbReference>
<organism evidence="1 2">
    <name type="scientific">Molorchus minor</name>
    <dbReference type="NCBI Taxonomy" id="1323400"/>
    <lineage>
        <taxon>Eukaryota</taxon>
        <taxon>Metazoa</taxon>
        <taxon>Ecdysozoa</taxon>
        <taxon>Arthropoda</taxon>
        <taxon>Hexapoda</taxon>
        <taxon>Insecta</taxon>
        <taxon>Pterygota</taxon>
        <taxon>Neoptera</taxon>
        <taxon>Endopterygota</taxon>
        <taxon>Coleoptera</taxon>
        <taxon>Polyphaga</taxon>
        <taxon>Cucujiformia</taxon>
        <taxon>Chrysomeloidea</taxon>
        <taxon>Cerambycidae</taxon>
        <taxon>Lamiinae</taxon>
        <taxon>Monochamini</taxon>
        <taxon>Molorchus</taxon>
    </lineage>
</organism>